<dbReference type="Gramene" id="TraesCS2B02G211600.1">
    <property type="protein sequence ID" value="TraesCS2B02G211600.1"/>
    <property type="gene ID" value="TraesCS2B02G211600"/>
</dbReference>
<dbReference type="OrthoDB" id="679360at2759"/>
<accession>A0A3B6C347</accession>
<organism evidence="2">
    <name type="scientific">Triticum aestivum</name>
    <name type="common">Wheat</name>
    <dbReference type="NCBI Taxonomy" id="4565"/>
    <lineage>
        <taxon>Eukaryota</taxon>
        <taxon>Viridiplantae</taxon>
        <taxon>Streptophyta</taxon>
        <taxon>Embryophyta</taxon>
        <taxon>Tracheophyta</taxon>
        <taxon>Spermatophyta</taxon>
        <taxon>Magnoliopsida</taxon>
        <taxon>Liliopsida</taxon>
        <taxon>Poales</taxon>
        <taxon>Poaceae</taxon>
        <taxon>BOP clade</taxon>
        <taxon>Pooideae</taxon>
        <taxon>Triticodae</taxon>
        <taxon>Triticeae</taxon>
        <taxon>Triticinae</taxon>
        <taxon>Triticum</taxon>
    </lineage>
</organism>
<evidence type="ECO:0000313" key="3">
    <source>
        <dbReference type="Proteomes" id="UP000019116"/>
    </source>
</evidence>
<name>A0A3B6C347_WHEAT</name>
<keyword evidence="1" id="KW-0472">Membrane</keyword>
<feature type="transmembrane region" description="Helical" evidence="1">
    <location>
        <begin position="6"/>
        <end position="27"/>
    </location>
</feature>
<keyword evidence="3" id="KW-1185">Reference proteome</keyword>
<evidence type="ECO:0000313" key="2">
    <source>
        <dbReference type="EnsemblPlants" id="TraesCS2B02G211600.1"/>
    </source>
</evidence>
<keyword evidence="1" id="KW-1133">Transmembrane helix</keyword>
<dbReference type="Gramene" id="TraesSYM2B03G00911240.1">
    <property type="protein sequence ID" value="TraesSYM2B03G00911240.1"/>
    <property type="gene ID" value="TraesSYM2B03G00911240"/>
</dbReference>
<protein>
    <submittedName>
        <fullName evidence="2">Uncharacterized protein</fullName>
    </submittedName>
</protein>
<dbReference type="Proteomes" id="UP000019116">
    <property type="component" value="Chromosome 2B"/>
</dbReference>
<reference evidence="2" key="2">
    <citation type="submission" date="2018-10" db="UniProtKB">
        <authorList>
            <consortium name="EnsemblPlants"/>
        </authorList>
    </citation>
    <scope>IDENTIFICATION</scope>
</reference>
<feature type="transmembrane region" description="Helical" evidence="1">
    <location>
        <begin position="80"/>
        <end position="101"/>
    </location>
</feature>
<dbReference type="Gramene" id="TraesCS2B03G0510500.1">
    <property type="protein sequence ID" value="TraesCS2B03G0510500.1.CDS"/>
    <property type="gene ID" value="TraesCS2B03G0510500"/>
</dbReference>
<dbReference type="AlphaFoldDB" id="A0A3B6C347"/>
<evidence type="ECO:0000256" key="1">
    <source>
        <dbReference type="SAM" id="Phobius"/>
    </source>
</evidence>
<dbReference type="EnsemblPlants" id="TraesCS2B02G211600.1">
    <property type="protein sequence ID" value="TraesCS2B02G211600.1"/>
    <property type="gene ID" value="TraesCS2B02G211600"/>
</dbReference>
<keyword evidence="1" id="KW-0812">Transmembrane</keyword>
<feature type="transmembrane region" description="Helical" evidence="1">
    <location>
        <begin position="39"/>
        <end position="60"/>
    </location>
</feature>
<proteinExistence type="predicted"/>
<dbReference type="Gramene" id="TraesPARA_EIv1.0_0570560.1">
    <property type="protein sequence ID" value="TraesPARA_EIv1.0_0570560.1.CDS"/>
    <property type="gene ID" value="TraesPARA_EIv1.0_0570560"/>
</dbReference>
<reference evidence="2" key="1">
    <citation type="submission" date="2018-08" db="EMBL/GenBank/DDBJ databases">
        <authorList>
            <person name="Rossello M."/>
        </authorList>
    </citation>
    <scope>NUCLEOTIDE SEQUENCE [LARGE SCALE GENOMIC DNA]</scope>
    <source>
        <strain evidence="2">cv. Chinese Spring</strain>
    </source>
</reference>
<dbReference type="Gramene" id="TraesRN2B0100518700.1">
    <property type="protein sequence ID" value="TraesRN2B0100518700.1"/>
    <property type="gene ID" value="TraesRN2B0100518700"/>
</dbReference>
<sequence length="107" mass="11578">MDARNLQTVILKIAVPVMAMVLLLTVSTVSMTPDDCACACLRACFFDSNYCLMICVLSQINLGRLLAREAALSPTLADRRYYAVGAVACFVEVALKLYVILVPCPSA</sequence>